<dbReference type="EMBL" id="KZ821454">
    <property type="protein sequence ID" value="PYH36063.1"/>
    <property type="molecule type" value="Genomic_DNA"/>
</dbReference>
<dbReference type="RefSeq" id="XP_025481541.1">
    <property type="nucleotide sequence ID" value="XM_025619297.1"/>
</dbReference>
<organism evidence="2 3">
    <name type="scientific">Aspergillus neoniger (strain CBS 115656)</name>
    <dbReference type="NCBI Taxonomy" id="1448310"/>
    <lineage>
        <taxon>Eukaryota</taxon>
        <taxon>Fungi</taxon>
        <taxon>Dikarya</taxon>
        <taxon>Ascomycota</taxon>
        <taxon>Pezizomycotina</taxon>
        <taxon>Eurotiomycetes</taxon>
        <taxon>Eurotiomycetidae</taxon>
        <taxon>Eurotiales</taxon>
        <taxon>Aspergillaceae</taxon>
        <taxon>Aspergillus</taxon>
        <taxon>Aspergillus subgen. Circumdati</taxon>
    </lineage>
</organism>
<protein>
    <submittedName>
        <fullName evidence="2">Uncharacterized protein</fullName>
    </submittedName>
</protein>
<evidence type="ECO:0000313" key="2">
    <source>
        <dbReference type="EMBL" id="PYH36063.1"/>
    </source>
</evidence>
<dbReference type="Proteomes" id="UP000247647">
    <property type="component" value="Unassembled WGS sequence"/>
</dbReference>
<accession>A0A318YTD7</accession>
<feature type="non-terminal residue" evidence="2">
    <location>
        <position position="1"/>
    </location>
</feature>
<dbReference type="GeneID" id="37121753"/>
<evidence type="ECO:0000313" key="3">
    <source>
        <dbReference type="Proteomes" id="UP000247647"/>
    </source>
</evidence>
<keyword evidence="3" id="KW-1185">Reference proteome</keyword>
<dbReference type="OrthoDB" id="5346728at2759"/>
<evidence type="ECO:0000256" key="1">
    <source>
        <dbReference type="SAM" id="MobiDB-lite"/>
    </source>
</evidence>
<gene>
    <name evidence="2" type="ORF">BO87DRAFT_304862</name>
</gene>
<feature type="compositionally biased region" description="Basic residues" evidence="1">
    <location>
        <begin position="397"/>
        <end position="411"/>
    </location>
</feature>
<sequence>SIPEEKRTKSCYIFRLVHMDSFIENKALARRILQKLHDCAVWRSPRDDYHWLWWDPGQKMQNRFCEERRNLRWLPTWFKSYSYIAADTIWNPGPPPRHRNTTTSDFCSGYASLKAMTGALSRSHTPGSITSRTIYYALGGSNVTSSYSQLFFQRGYQRASTRGKARQTRQYRSECTRECRFEREPLKYASNIDILQSQSRHTSCSTRMRLGFAGRGTGDIRSLSLPCLSQNYESSIASNAPHRAKASFPEGGIETIKRLRGFRKHQVLSARMALQPSKYTELLGPPAGTPRSGLSVTSSSDQTSLLILNQSRRKEDFSTNSSTLIPNNPNNHNHVKNVEAAVSVDHIAGLAVRYSAVPACGRSSLPCRLEARHRTGLGLEEERDSDGCTRQKEPLRMHRSRTRQSRERKKQTGLLERRVPIRELTSWELQFIDGLDRRLEWLYNQLCPGRRPYHFALLANHWLNKETWLVIDPPTRIPIDARRRLGDPRFNSPYPKPDWAAKPKYPRVPRKAVYTPKINSWRLAVNKHRKASGLRDMVKTIKLYPDSTADPPDGKVDPSCWMLRRPPQGPFMSARQGKVYYEGGAGWQETFDDWQKIRHGYLIRKAIHEGRVNRTRAKETAGAISRYFHMATAKGS</sequence>
<name>A0A318YTD7_ASPNB</name>
<feature type="compositionally biased region" description="Basic and acidic residues" evidence="1">
    <location>
        <begin position="385"/>
        <end position="396"/>
    </location>
</feature>
<feature type="region of interest" description="Disordered" evidence="1">
    <location>
        <begin position="382"/>
        <end position="411"/>
    </location>
</feature>
<reference evidence="2" key="1">
    <citation type="submission" date="2016-12" db="EMBL/GenBank/DDBJ databases">
        <title>The genomes of Aspergillus section Nigri reveals drivers in fungal speciation.</title>
        <authorList>
            <consortium name="DOE Joint Genome Institute"/>
            <person name="Vesth T.C."/>
            <person name="Nybo J."/>
            <person name="Theobald S."/>
            <person name="Brandl J."/>
            <person name="Frisvad J.C."/>
            <person name="Nielsen K.F."/>
            <person name="Lyhne E.K."/>
            <person name="Kogle M.E."/>
            <person name="Kuo A."/>
            <person name="Riley R."/>
            <person name="Clum A."/>
            <person name="Nolan M."/>
            <person name="Lipzen A."/>
            <person name="Salamov A."/>
            <person name="Henrissat B."/>
            <person name="Wiebenga A."/>
            <person name="De Vries R.P."/>
            <person name="Grigoriev I.V."/>
            <person name="Mortensen U.H."/>
            <person name="Andersen M.R."/>
            <person name="Baker S.E."/>
        </authorList>
    </citation>
    <scope>NUCLEOTIDE SEQUENCE [LARGE SCALE GENOMIC DNA]</scope>
    <source>
        <strain evidence="2">CBS 115656</strain>
    </source>
</reference>
<proteinExistence type="predicted"/>
<dbReference type="AlphaFoldDB" id="A0A318YTD7"/>